<feature type="transmembrane region" description="Helical" evidence="15">
    <location>
        <begin position="104"/>
        <end position="125"/>
    </location>
</feature>
<sequence>MMGVRSLLTVLLCLFAFLNVEVLASNQQLTIADIPACGLQCLFVGLEPSGCAATDIGCICDSTSLEYALATCLLANCTMQDSLGVSRVQADLCHLSSESKTQQVILYTGIVYSIAFVSVALRIAGKLLLKRLAWDDAVVVAALLLTAIPVACVLQMALHGFGQHLWDLGDGKLKPILLYLYVSWSTYVVVLCMIKVSLILFYIEIFRTPQFLRISYIFLAYMILNTLIILFIVLFACKPVNSFWDRDIKGECINIQAMAYAASASAPVQDLVLLILPIAFIRNLQMKRFRKVAVGFMFCIGTFGCIATIMRLPSLSTFKISIDPSWDYSAITIWTELELCAGFLCVSLPSIRMLLVRLLPQRVRDFTSSLFHSLRSKPTPRPVVTPEQRSWKKPSSWIDISANSTDFSTSSSGDKNLELLTLGPDVRGSFMSAFWNRRSTSGTQLSQLSHLRSGSLRLESVTSNITESRVAVKQVEMLDVPKANRYTKASVASQRSDEEHITALPHIGCISETTRSGLEVRIRDERRYKGLHTEKNMV</sequence>
<dbReference type="InterPro" id="IPR049326">
    <property type="entry name" value="Rhodopsin_dom_fungi"/>
</dbReference>
<evidence type="ECO:0000256" key="3">
    <source>
        <dbReference type="ARBA" id="ARBA00004613"/>
    </source>
</evidence>
<feature type="transmembrane region" description="Helical" evidence="15">
    <location>
        <begin position="292"/>
        <end position="313"/>
    </location>
</feature>
<comment type="similarity">
    <text evidence="13">Belongs to the SAT4 family.</text>
</comment>
<evidence type="ECO:0000313" key="18">
    <source>
        <dbReference type="EMBL" id="QRD03666.1"/>
    </source>
</evidence>
<evidence type="ECO:0000256" key="15">
    <source>
        <dbReference type="SAM" id="Phobius"/>
    </source>
</evidence>
<comment type="subcellular location">
    <subcellularLocation>
        <location evidence="2">Membrane</location>
        <topology evidence="2">Lipid-anchor</topology>
        <topology evidence="2">GPI-anchor</topology>
    </subcellularLocation>
    <subcellularLocation>
        <location evidence="1">Membrane</location>
        <topology evidence="1">Multi-pass membrane protein</topology>
    </subcellularLocation>
    <subcellularLocation>
        <location evidence="3">Secreted</location>
    </subcellularLocation>
</comment>
<dbReference type="Pfam" id="PF20684">
    <property type="entry name" value="Fung_rhodopsin"/>
    <property type="match status" value="1"/>
</dbReference>
<dbReference type="AlphaFoldDB" id="A0A7U2I518"/>
<accession>A0A7U2I518</accession>
<feature type="transmembrane region" description="Helical" evidence="15">
    <location>
        <begin position="257"/>
        <end position="280"/>
    </location>
</feature>
<feature type="chain" id="PRO_5030582717" description="CFEM domain-containing protein" evidence="16">
    <location>
        <begin position="25"/>
        <end position="538"/>
    </location>
</feature>
<feature type="disulfide bond" evidence="14">
    <location>
        <begin position="41"/>
        <end position="72"/>
    </location>
</feature>
<feature type="domain" description="CFEM" evidence="17">
    <location>
        <begin position="9"/>
        <end position="120"/>
    </location>
</feature>
<dbReference type="GO" id="GO:0098552">
    <property type="term" value="C:side of membrane"/>
    <property type="evidence" value="ECO:0007669"/>
    <property type="project" value="UniProtKB-KW"/>
</dbReference>
<keyword evidence="8 16" id="KW-0732">Signal</keyword>
<evidence type="ECO:0000256" key="7">
    <source>
        <dbReference type="ARBA" id="ARBA00022692"/>
    </source>
</evidence>
<evidence type="ECO:0000313" key="19">
    <source>
        <dbReference type="Proteomes" id="UP000663193"/>
    </source>
</evidence>
<dbReference type="GO" id="GO:0005576">
    <property type="term" value="C:extracellular region"/>
    <property type="evidence" value="ECO:0007669"/>
    <property type="project" value="UniProtKB-SubCell"/>
</dbReference>
<dbReference type="OrthoDB" id="408702at2759"/>
<dbReference type="PANTHER" id="PTHR33048:SF131">
    <property type="entry name" value="INTEGRAL MEMBRANE PROTEIN"/>
    <property type="match status" value="1"/>
</dbReference>
<evidence type="ECO:0000256" key="9">
    <source>
        <dbReference type="ARBA" id="ARBA00022989"/>
    </source>
</evidence>
<feature type="binding site" description="axial binding residue" evidence="14">
    <location>
        <position position="55"/>
    </location>
    <ligand>
        <name>heme</name>
        <dbReference type="ChEBI" id="CHEBI:30413"/>
    </ligand>
    <ligandPart>
        <name>Fe</name>
        <dbReference type="ChEBI" id="CHEBI:18248"/>
    </ligandPart>
</feature>
<evidence type="ECO:0000256" key="12">
    <source>
        <dbReference type="ARBA" id="ARBA00023288"/>
    </source>
</evidence>
<organism evidence="18 19">
    <name type="scientific">Phaeosphaeria nodorum (strain SN15 / ATCC MYA-4574 / FGSC 10173)</name>
    <name type="common">Glume blotch fungus</name>
    <name type="synonym">Parastagonospora nodorum</name>
    <dbReference type="NCBI Taxonomy" id="321614"/>
    <lineage>
        <taxon>Eukaryota</taxon>
        <taxon>Fungi</taxon>
        <taxon>Dikarya</taxon>
        <taxon>Ascomycota</taxon>
        <taxon>Pezizomycotina</taxon>
        <taxon>Dothideomycetes</taxon>
        <taxon>Pleosporomycetidae</taxon>
        <taxon>Pleosporales</taxon>
        <taxon>Pleosporineae</taxon>
        <taxon>Phaeosphaeriaceae</taxon>
        <taxon>Parastagonospora</taxon>
    </lineage>
</organism>
<dbReference type="PANTHER" id="PTHR33048">
    <property type="entry name" value="PTH11-LIKE INTEGRAL MEMBRANE PROTEIN (AFU_ORTHOLOGUE AFUA_5G11245)"/>
    <property type="match status" value="1"/>
</dbReference>
<keyword evidence="9 15" id="KW-1133">Transmembrane helix</keyword>
<evidence type="ECO:0000256" key="5">
    <source>
        <dbReference type="ARBA" id="ARBA00022525"/>
    </source>
</evidence>
<feature type="transmembrane region" description="Helical" evidence="15">
    <location>
        <begin position="137"/>
        <end position="158"/>
    </location>
</feature>
<feature type="disulfide bond" evidence="14">
    <location>
        <begin position="60"/>
        <end position="93"/>
    </location>
</feature>
<keyword evidence="12" id="KW-0449">Lipoprotein</keyword>
<dbReference type="Proteomes" id="UP000663193">
    <property type="component" value="Chromosome 15"/>
</dbReference>
<evidence type="ECO:0000256" key="16">
    <source>
        <dbReference type="SAM" id="SignalP"/>
    </source>
</evidence>
<comment type="similarity">
    <text evidence="4">Belongs to the RBT5 family.</text>
</comment>
<keyword evidence="11 14" id="KW-1015">Disulfide bond</keyword>
<feature type="transmembrane region" description="Helical" evidence="15">
    <location>
        <begin position="215"/>
        <end position="237"/>
    </location>
</feature>
<dbReference type="PROSITE" id="PS52012">
    <property type="entry name" value="CFEM"/>
    <property type="match status" value="1"/>
</dbReference>
<feature type="transmembrane region" description="Helical" evidence="15">
    <location>
        <begin position="333"/>
        <end position="355"/>
    </location>
</feature>
<keyword evidence="14" id="KW-0408">Iron</keyword>
<evidence type="ECO:0000259" key="17">
    <source>
        <dbReference type="PROSITE" id="PS52012"/>
    </source>
</evidence>
<protein>
    <recommendedName>
        <fullName evidence="17">CFEM domain-containing protein</fullName>
    </recommendedName>
</protein>
<evidence type="ECO:0000256" key="14">
    <source>
        <dbReference type="PROSITE-ProRule" id="PRU01356"/>
    </source>
</evidence>
<feature type="transmembrane region" description="Helical" evidence="15">
    <location>
        <begin position="178"/>
        <end position="203"/>
    </location>
</feature>
<keyword evidence="14" id="KW-0349">Heme</keyword>
<reference evidence="19" key="1">
    <citation type="journal article" date="2021" name="BMC Genomics">
        <title>Chromosome-level genome assembly and manually-curated proteome of model necrotroph Parastagonospora nodorum Sn15 reveals a genome-wide trove of candidate effector homologs, and redundancy of virulence-related functions within an accessory chromosome.</title>
        <authorList>
            <person name="Bertazzoni S."/>
            <person name="Jones D.A.B."/>
            <person name="Phan H.T."/>
            <person name="Tan K.-C."/>
            <person name="Hane J.K."/>
        </authorList>
    </citation>
    <scope>NUCLEOTIDE SEQUENCE [LARGE SCALE GENOMIC DNA]</scope>
    <source>
        <strain evidence="19">SN15 / ATCC MYA-4574 / FGSC 10173)</strain>
    </source>
</reference>
<name>A0A7U2I518_PHANO</name>
<keyword evidence="7 15" id="KW-0812">Transmembrane</keyword>
<evidence type="ECO:0000256" key="2">
    <source>
        <dbReference type="ARBA" id="ARBA00004589"/>
    </source>
</evidence>
<keyword evidence="10 15" id="KW-0472">Membrane</keyword>
<dbReference type="VEuPathDB" id="FungiDB:JI435_160390"/>
<evidence type="ECO:0000256" key="6">
    <source>
        <dbReference type="ARBA" id="ARBA00022622"/>
    </source>
</evidence>
<gene>
    <name evidence="18" type="ORF">JI435_160390</name>
</gene>
<dbReference type="InterPro" id="IPR052337">
    <property type="entry name" value="SAT4-like"/>
</dbReference>
<keyword evidence="5" id="KW-0964">Secreted</keyword>
<evidence type="ECO:0000256" key="10">
    <source>
        <dbReference type="ARBA" id="ARBA00023136"/>
    </source>
</evidence>
<dbReference type="Pfam" id="PF05730">
    <property type="entry name" value="CFEM"/>
    <property type="match status" value="1"/>
</dbReference>
<feature type="signal peptide" evidence="16">
    <location>
        <begin position="1"/>
        <end position="24"/>
    </location>
</feature>
<keyword evidence="14" id="KW-0479">Metal-binding</keyword>
<dbReference type="EMBL" id="CP069037">
    <property type="protein sequence ID" value="QRD03666.1"/>
    <property type="molecule type" value="Genomic_DNA"/>
</dbReference>
<evidence type="ECO:0000256" key="4">
    <source>
        <dbReference type="ARBA" id="ARBA00010031"/>
    </source>
</evidence>
<keyword evidence="6" id="KW-0325">Glycoprotein</keyword>
<keyword evidence="19" id="KW-1185">Reference proteome</keyword>
<evidence type="ECO:0000256" key="11">
    <source>
        <dbReference type="ARBA" id="ARBA00023157"/>
    </source>
</evidence>
<dbReference type="GO" id="GO:0046872">
    <property type="term" value="F:metal ion binding"/>
    <property type="evidence" value="ECO:0007669"/>
    <property type="project" value="UniProtKB-UniRule"/>
</dbReference>
<feature type="disulfide bond" evidence="14">
    <location>
        <begin position="51"/>
        <end position="58"/>
    </location>
</feature>
<proteinExistence type="inferred from homology"/>
<evidence type="ECO:0000256" key="13">
    <source>
        <dbReference type="ARBA" id="ARBA00038359"/>
    </source>
</evidence>
<feature type="disulfide bond" evidence="14">
    <location>
        <begin position="37"/>
        <end position="77"/>
    </location>
</feature>
<evidence type="ECO:0000256" key="1">
    <source>
        <dbReference type="ARBA" id="ARBA00004141"/>
    </source>
</evidence>
<evidence type="ECO:0000256" key="8">
    <source>
        <dbReference type="ARBA" id="ARBA00022729"/>
    </source>
</evidence>
<keyword evidence="6" id="KW-0336">GPI-anchor</keyword>
<dbReference type="InterPro" id="IPR008427">
    <property type="entry name" value="Extracellular_membr_CFEM_dom"/>
</dbReference>
<dbReference type="SMART" id="SM00747">
    <property type="entry name" value="CFEM"/>
    <property type="match status" value="1"/>
</dbReference>